<keyword evidence="1" id="KW-0863">Zinc-finger</keyword>
<keyword evidence="3" id="KW-1185">Reference proteome</keyword>
<dbReference type="PROSITE" id="PS50103">
    <property type="entry name" value="ZF_C3H1"/>
    <property type="match status" value="3"/>
</dbReference>
<reference evidence="4" key="2">
    <citation type="submission" date="2023-11" db="UniProtKB">
        <authorList>
            <consortium name="WormBaseParasite"/>
        </authorList>
    </citation>
    <scope>IDENTIFICATION</scope>
</reference>
<dbReference type="WBParaSite" id="TREG1_106580.1">
    <property type="protein sequence ID" value="TREG1_106580.1"/>
    <property type="gene ID" value="TREG1_106580"/>
</dbReference>
<dbReference type="GO" id="GO:0005634">
    <property type="term" value="C:nucleus"/>
    <property type="evidence" value="ECO:0007669"/>
    <property type="project" value="TreeGrafter"/>
</dbReference>
<evidence type="ECO:0000259" key="2">
    <source>
        <dbReference type="PROSITE" id="PS50103"/>
    </source>
</evidence>
<feature type="domain" description="C3H1-type" evidence="2">
    <location>
        <begin position="109"/>
        <end position="136"/>
    </location>
</feature>
<dbReference type="SMART" id="SM00356">
    <property type="entry name" value="ZnF_C3H1"/>
    <property type="match status" value="4"/>
</dbReference>
<dbReference type="Proteomes" id="UP000050795">
    <property type="component" value="Unassembled WGS sequence"/>
</dbReference>
<protein>
    <recommendedName>
        <fullName evidence="2">C3H1-type domain-containing protein</fullName>
    </recommendedName>
</protein>
<evidence type="ECO:0000313" key="3">
    <source>
        <dbReference type="Proteomes" id="UP000050795"/>
    </source>
</evidence>
<dbReference type="PANTHER" id="PTHR46156:SF1">
    <property type="entry name" value="ZINC FINGER CCCH DOMAIN-CONTAINING PROTEIN 3"/>
    <property type="match status" value="1"/>
</dbReference>
<keyword evidence="1" id="KW-0479">Metal-binding</keyword>
<name>A0AA85IRB6_TRIRE</name>
<evidence type="ECO:0000256" key="1">
    <source>
        <dbReference type="PROSITE-ProRule" id="PRU00723"/>
    </source>
</evidence>
<feature type="zinc finger region" description="C3H1-type" evidence="1">
    <location>
        <begin position="53"/>
        <end position="81"/>
    </location>
</feature>
<feature type="zinc finger region" description="C3H1-type" evidence="1">
    <location>
        <begin position="82"/>
        <end position="108"/>
    </location>
</feature>
<proteinExistence type="predicted"/>
<feature type="domain" description="C3H1-type" evidence="2">
    <location>
        <begin position="82"/>
        <end position="108"/>
    </location>
</feature>
<evidence type="ECO:0000313" key="4">
    <source>
        <dbReference type="WBParaSite" id="TREG1_106580.1"/>
    </source>
</evidence>
<keyword evidence="1" id="KW-0862">Zinc</keyword>
<accession>A0AA85IRB6</accession>
<dbReference type="Gene3D" id="4.10.1000.10">
    <property type="entry name" value="Zinc finger, CCCH-type"/>
    <property type="match status" value="1"/>
</dbReference>
<feature type="zinc finger region" description="C3H1-type" evidence="1">
    <location>
        <begin position="109"/>
        <end position="136"/>
    </location>
</feature>
<organism evidence="3 4">
    <name type="scientific">Trichobilharzia regenti</name>
    <name type="common">Nasal bird schistosome</name>
    <dbReference type="NCBI Taxonomy" id="157069"/>
    <lineage>
        <taxon>Eukaryota</taxon>
        <taxon>Metazoa</taxon>
        <taxon>Spiralia</taxon>
        <taxon>Lophotrochozoa</taxon>
        <taxon>Platyhelminthes</taxon>
        <taxon>Trematoda</taxon>
        <taxon>Digenea</taxon>
        <taxon>Strigeidida</taxon>
        <taxon>Schistosomatoidea</taxon>
        <taxon>Schistosomatidae</taxon>
        <taxon>Trichobilharzia</taxon>
    </lineage>
</organism>
<dbReference type="PANTHER" id="PTHR46156">
    <property type="entry name" value="CCCH ZINGC FINGER"/>
    <property type="match status" value="1"/>
</dbReference>
<dbReference type="GO" id="GO:0008270">
    <property type="term" value="F:zinc ion binding"/>
    <property type="evidence" value="ECO:0007669"/>
    <property type="project" value="UniProtKB-KW"/>
</dbReference>
<reference evidence="3" key="1">
    <citation type="submission" date="2022-06" db="EMBL/GenBank/DDBJ databases">
        <authorList>
            <person name="Berger JAMES D."/>
            <person name="Berger JAMES D."/>
        </authorList>
    </citation>
    <scope>NUCLEOTIDE SEQUENCE [LARGE SCALE GENOMIC DNA]</scope>
</reference>
<dbReference type="InterPro" id="IPR000571">
    <property type="entry name" value="Znf_CCCH"/>
</dbReference>
<feature type="domain" description="C3H1-type" evidence="2">
    <location>
        <begin position="53"/>
        <end position="81"/>
    </location>
</feature>
<dbReference type="AlphaFoldDB" id="A0AA85IRB6"/>
<sequence>MDQQSSSYSSRFHYKKIVRKAVRSLKFRRRPVCQIYCRTGKCPSVTCAFTHDENYLRICPKFLLRICPLGKDACPLAHVLDPCRLPQCSFYESGNCDRDQCPYLHVNYPPDTAVCSDFTMGRCSRGRLCNKRHVWLRKSVTNKSGRQKVFNVKITTKSNNANDEASVCSKPKVDNHSTLTTAPAGSLRNVFPAPEFIPLLSESDYLNAATDKSCL</sequence>